<dbReference type="Pfam" id="PF23562">
    <property type="entry name" value="AMP-binding_C_3"/>
    <property type="match status" value="1"/>
</dbReference>
<evidence type="ECO:0000256" key="3">
    <source>
        <dbReference type="ARBA" id="ARBA00022857"/>
    </source>
</evidence>
<dbReference type="Gene3D" id="3.40.50.720">
    <property type="entry name" value="NAD(P)-binding Rossmann-like Domain"/>
    <property type="match status" value="1"/>
</dbReference>
<protein>
    <submittedName>
        <fullName evidence="7">Non-canonical non-ribosomal peptide synthetase FUB8</fullName>
    </submittedName>
</protein>
<dbReference type="InterPro" id="IPR020845">
    <property type="entry name" value="AMP-binding_CS"/>
</dbReference>
<dbReference type="Pfam" id="PF00550">
    <property type="entry name" value="PP-binding"/>
    <property type="match status" value="1"/>
</dbReference>
<dbReference type="EMBL" id="JAVFKD010000010">
    <property type="protein sequence ID" value="KAK5994515.1"/>
    <property type="molecule type" value="Genomic_DNA"/>
</dbReference>
<evidence type="ECO:0000256" key="2">
    <source>
        <dbReference type="ARBA" id="ARBA00022553"/>
    </source>
</evidence>
<comment type="caution">
    <text evidence="7">The sequence shown here is derived from an EMBL/GenBank/DDBJ whole genome shotgun (WGS) entry which is preliminary data.</text>
</comment>
<evidence type="ECO:0000313" key="7">
    <source>
        <dbReference type="EMBL" id="KAK5994515.1"/>
    </source>
</evidence>
<dbReference type="InterPro" id="IPR009081">
    <property type="entry name" value="PP-bd_ACP"/>
</dbReference>
<keyword evidence="8" id="KW-1185">Reference proteome</keyword>
<dbReference type="Gene3D" id="3.40.50.12780">
    <property type="entry name" value="N-terminal domain of ligase-like"/>
    <property type="match status" value="2"/>
</dbReference>
<evidence type="ECO:0000313" key="8">
    <source>
        <dbReference type="Proteomes" id="UP001338125"/>
    </source>
</evidence>
<evidence type="ECO:0000259" key="4">
    <source>
        <dbReference type="Pfam" id="PF00501"/>
    </source>
</evidence>
<name>A0ABR0SS17_9HYPO</name>
<dbReference type="InterPro" id="IPR042099">
    <property type="entry name" value="ANL_N_sf"/>
</dbReference>
<dbReference type="SUPFAM" id="SSF47336">
    <property type="entry name" value="ACP-like"/>
    <property type="match status" value="1"/>
</dbReference>
<dbReference type="InterPro" id="IPR000873">
    <property type="entry name" value="AMP-dep_synth/lig_dom"/>
</dbReference>
<keyword evidence="3" id="KW-0521">NADP</keyword>
<feature type="domain" description="AMP-dependent synthetase/ligase" evidence="4">
    <location>
        <begin position="42"/>
        <end position="217"/>
    </location>
</feature>
<keyword evidence="1" id="KW-0596">Phosphopantetheine</keyword>
<feature type="domain" description="Thioester reductase (TE)" evidence="6">
    <location>
        <begin position="631"/>
        <end position="868"/>
    </location>
</feature>
<dbReference type="PANTHER" id="PTHR43439">
    <property type="entry name" value="PHENYLACETATE-COENZYME A LIGASE"/>
    <property type="match status" value="1"/>
</dbReference>
<dbReference type="InterPro" id="IPR013120">
    <property type="entry name" value="FAR_NAD-bd"/>
</dbReference>
<accession>A0ABR0SS17</accession>
<dbReference type="InterPro" id="IPR051414">
    <property type="entry name" value="Adenylate-forming_Reductase"/>
</dbReference>
<dbReference type="PROSITE" id="PS00455">
    <property type="entry name" value="AMP_BINDING"/>
    <property type="match status" value="1"/>
</dbReference>
<dbReference type="Gene3D" id="1.10.1200.10">
    <property type="entry name" value="ACP-like"/>
    <property type="match status" value="1"/>
</dbReference>
<dbReference type="InterPro" id="IPR036291">
    <property type="entry name" value="NAD(P)-bd_dom_sf"/>
</dbReference>
<dbReference type="PANTHER" id="PTHR43439:SF2">
    <property type="entry name" value="ENZYME, PUTATIVE (JCVI)-RELATED"/>
    <property type="match status" value="1"/>
</dbReference>
<dbReference type="Pfam" id="PF00501">
    <property type="entry name" value="AMP-binding"/>
    <property type="match status" value="1"/>
</dbReference>
<dbReference type="Pfam" id="PF07993">
    <property type="entry name" value="NAD_binding_4"/>
    <property type="match status" value="1"/>
</dbReference>
<dbReference type="SUPFAM" id="SSF56801">
    <property type="entry name" value="Acetyl-CoA synthetase-like"/>
    <property type="match status" value="1"/>
</dbReference>
<evidence type="ECO:0000259" key="5">
    <source>
        <dbReference type="Pfam" id="PF00550"/>
    </source>
</evidence>
<dbReference type="Proteomes" id="UP001338125">
    <property type="component" value="Unassembled WGS sequence"/>
</dbReference>
<proteinExistence type="predicted"/>
<sequence length="995" mass="109658">MAIDTKASTTGHDDYVQAKKPDYGHRLIANVVDEVATLDPTRPFFHVPVSTDPRDGWKPITYKEIANAVNYVAHEIAARARENGPRDQDEYPTIAYIGPNDVRYTIMMLASIKAHHKVLFISSRNSQEAQLSLFKATDTTLLMYDESFHEAVKPWLKDYPIPSVMAPTAEVWLRSVTEPFPYIRAWEQGRWDPLVVLHTSGSTGIPKPVFIRQGSYAIADAQTALLPPSILEELSTNEDGIKTLSSLKHISFAGGSLNPAAGNRIVERGIRIINFIGSTECFPYGLHSQTDRKLWQYHVINAETMGAQFRPVPWDDELFEMFLSRNGEKEPGQKPFFYNFPDKEEWSTGDLFKRHPTLPDNWCYQGRADNVIVFSNGEKLNPMTIEDTISSHLAIRLAMVVGAQRFQPALILEPKEQLRDEAAAEALIDQIWPLVEEVNKVTVAHGRIARRLITISDPAKPFMTTPKGTLQRAATMREYREFIDLIFERDEANNYDAPVLDVASKESLAGSIMDILESRIGASGLAADSDLFNHGVDSLQVINLAKALQSGLKAAGVAGDHNTMAPRVIYANPTVKDLAGYLYSKITGESSEDASSQTSALAEIVSKYTADLPAPNKSQSPPNDEGQTILLTGTTGSLGAYMLDILVSNPRVSKIVALNRGQDGGKSRQPATNASRGLTTDFSKVDFVGVDLSQPQLGLDQSKYNELLDTADRIIHNAWPVNFNINVNTFEPYIRGVRHLADFSNQAAKKVPIIFISSISTSDRWDTAKGPVPEAMLDNLSLPQMGYGQSKLAGSLILDAAAKHSDVPATSIRVGQIAGPRAQQGVWNPQEFIPSLISSSVHLGVLPDSLGDFDVVDWTPVEDIARLILDVAGITTTVPLSAISGYFHGVNPSTTRWVEVAQIIKEFYSEQIKEIIPLAKWVELLEKSANDDAPAEKNPAIKLIDTYASMAKAEAEGHQHVSFAMDRTVEVSPTMKGIGPVNEGLVKNWCTQWKY</sequence>
<evidence type="ECO:0000256" key="1">
    <source>
        <dbReference type="ARBA" id="ARBA00022450"/>
    </source>
</evidence>
<feature type="domain" description="Carrier" evidence="5">
    <location>
        <begin position="512"/>
        <end position="582"/>
    </location>
</feature>
<dbReference type="SUPFAM" id="SSF51735">
    <property type="entry name" value="NAD(P)-binding Rossmann-fold domains"/>
    <property type="match status" value="1"/>
</dbReference>
<gene>
    <name evidence="7" type="ORF">PT974_04992</name>
</gene>
<reference evidence="7 8" key="1">
    <citation type="submission" date="2024-01" db="EMBL/GenBank/DDBJ databases">
        <title>Complete genome of Cladobotryum mycophilum ATHUM6906.</title>
        <authorList>
            <person name="Christinaki A.C."/>
            <person name="Myridakis A.I."/>
            <person name="Kouvelis V.N."/>
        </authorList>
    </citation>
    <scope>NUCLEOTIDE SEQUENCE [LARGE SCALE GENOMIC DNA]</scope>
    <source>
        <strain evidence="7 8">ATHUM6906</strain>
    </source>
</reference>
<dbReference type="InterPro" id="IPR036736">
    <property type="entry name" value="ACP-like_sf"/>
</dbReference>
<organism evidence="7 8">
    <name type="scientific">Cladobotryum mycophilum</name>
    <dbReference type="NCBI Taxonomy" id="491253"/>
    <lineage>
        <taxon>Eukaryota</taxon>
        <taxon>Fungi</taxon>
        <taxon>Dikarya</taxon>
        <taxon>Ascomycota</taxon>
        <taxon>Pezizomycotina</taxon>
        <taxon>Sordariomycetes</taxon>
        <taxon>Hypocreomycetidae</taxon>
        <taxon>Hypocreales</taxon>
        <taxon>Hypocreaceae</taxon>
        <taxon>Cladobotryum</taxon>
    </lineage>
</organism>
<keyword evidence="2" id="KW-0597">Phosphoprotein</keyword>
<evidence type="ECO:0000259" key="6">
    <source>
        <dbReference type="Pfam" id="PF07993"/>
    </source>
</evidence>